<dbReference type="PANTHER" id="PTHR34405">
    <property type="entry name" value="CRISPR-ASSOCIATED ENDORIBONUCLEASE CAS2"/>
    <property type="match status" value="1"/>
</dbReference>
<evidence type="ECO:0000256" key="3">
    <source>
        <dbReference type="ARBA" id="ARBA00022722"/>
    </source>
</evidence>
<evidence type="ECO:0000256" key="7">
    <source>
        <dbReference type="ARBA" id="ARBA00022842"/>
    </source>
</evidence>
<reference evidence="10 11" key="1">
    <citation type="submission" date="2020-06" db="EMBL/GenBank/DDBJ databases">
        <title>Whole-genome sequence of Allochromatium humboldtianum DSM 21881, type strain.</title>
        <authorList>
            <person name="Kyndt J.A."/>
            <person name="Meyer T.E."/>
        </authorList>
    </citation>
    <scope>NUCLEOTIDE SEQUENCE [LARGE SCALE GENOMIC DNA]</scope>
    <source>
        <strain evidence="10 11">DSM 21881</strain>
    </source>
</reference>
<comment type="subunit">
    <text evidence="9">Homodimer, forms a heterotetramer with a Cas1 homodimer.</text>
</comment>
<keyword evidence="8 9" id="KW-0051">Antiviral defense</keyword>
<evidence type="ECO:0000256" key="5">
    <source>
        <dbReference type="ARBA" id="ARBA00022759"/>
    </source>
</evidence>
<comment type="cofactor">
    <cofactor evidence="1 9">
        <name>Mg(2+)</name>
        <dbReference type="ChEBI" id="CHEBI:18420"/>
    </cofactor>
</comment>
<dbReference type="EC" id="3.1.-.-" evidence="9"/>
<accession>A0A850RL14</accession>
<proteinExistence type="inferred from homology"/>
<dbReference type="InterPro" id="IPR021127">
    <property type="entry name" value="CRISPR_associated_Cas2"/>
</dbReference>
<comment type="similarity">
    <text evidence="2 9">Belongs to the CRISPR-associated endoribonuclease Cas2 protein family.</text>
</comment>
<keyword evidence="7 9" id="KW-0460">Magnesium</keyword>
<dbReference type="InterPro" id="IPR019199">
    <property type="entry name" value="Virulence_VapD/CRISPR_Cas2"/>
</dbReference>
<comment type="caution">
    <text evidence="10">The sequence shown here is derived from an EMBL/GenBank/DDBJ whole genome shotgun (WGS) entry which is preliminary data.</text>
</comment>
<dbReference type="PANTHER" id="PTHR34405:SF3">
    <property type="entry name" value="CRISPR-ASSOCIATED ENDORIBONUCLEASE CAS2 3"/>
    <property type="match status" value="1"/>
</dbReference>
<keyword evidence="4 9" id="KW-0479">Metal-binding</keyword>
<keyword evidence="5 9" id="KW-0255">Endonuclease</keyword>
<evidence type="ECO:0000256" key="4">
    <source>
        <dbReference type="ARBA" id="ARBA00022723"/>
    </source>
</evidence>
<dbReference type="Pfam" id="PF09827">
    <property type="entry name" value="CRISPR_Cas2"/>
    <property type="match status" value="1"/>
</dbReference>
<gene>
    <name evidence="9 10" type="primary">cas2</name>
    <name evidence="10" type="ORF">HW932_20180</name>
</gene>
<dbReference type="GO" id="GO:0046872">
    <property type="term" value="F:metal ion binding"/>
    <property type="evidence" value="ECO:0007669"/>
    <property type="project" value="UniProtKB-UniRule"/>
</dbReference>
<evidence type="ECO:0000313" key="11">
    <source>
        <dbReference type="Proteomes" id="UP000592294"/>
    </source>
</evidence>
<comment type="function">
    <text evidence="9">CRISPR (clustered regularly interspaced short palindromic repeat), is an adaptive immune system that provides protection against mobile genetic elements (viruses, transposable elements and conjugative plasmids). CRISPR clusters contain sequences complementary to antecedent mobile elements and target invading nucleic acids. CRISPR clusters are transcribed and processed into CRISPR RNA (crRNA). Functions as a ssRNA-specific endoribonuclease. Involved in the integration of spacer DNA into the CRISPR cassette.</text>
</comment>
<keyword evidence="6 9" id="KW-0378">Hydrolase</keyword>
<dbReference type="GO" id="GO:0004521">
    <property type="term" value="F:RNA endonuclease activity"/>
    <property type="evidence" value="ECO:0007669"/>
    <property type="project" value="InterPro"/>
</dbReference>
<evidence type="ECO:0000313" key="10">
    <source>
        <dbReference type="EMBL" id="NVZ11570.1"/>
    </source>
</evidence>
<keyword evidence="11" id="KW-1185">Reference proteome</keyword>
<dbReference type="CDD" id="cd09725">
    <property type="entry name" value="Cas2_I_II_III"/>
    <property type="match status" value="1"/>
</dbReference>
<evidence type="ECO:0000256" key="6">
    <source>
        <dbReference type="ARBA" id="ARBA00022801"/>
    </source>
</evidence>
<dbReference type="NCBIfam" id="TIGR01573">
    <property type="entry name" value="cas2"/>
    <property type="match status" value="1"/>
</dbReference>
<evidence type="ECO:0000256" key="2">
    <source>
        <dbReference type="ARBA" id="ARBA00009959"/>
    </source>
</evidence>
<evidence type="ECO:0000256" key="1">
    <source>
        <dbReference type="ARBA" id="ARBA00001946"/>
    </source>
</evidence>
<dbReference type="HAMAP" id="MF_01471">
    <property type="entry name" value="Cas2"/>
    <property type="match status" value="1"/>
</dbReference>
<dbReference type="Gene3D" id="3.30.70.240">
    <property type="match status" value="1"/>
</dbReference>
<dbReference type="SUPFAM" id="SSF143430">
    <property type="entry name" value="TTP0101/SSO1404-like"/>
    <property type="match status" value="1"/>
</dbReference>
<dbReference type="EMBL" id="JABZEO010000026">
    <property type="protein sequence ID" value="NVZ11570.1"/>
    <property type="molecule type" value="Genomic_DNA"/>
</dbReference>
<evidence type="ECO:0000256" key="9">
    <source>
        <dbReference type="HAMAP-Rule" id="MF_01471"/>
    </source>
</evidence>
<dbReference type="Proteomes" id="UP000592294">
    <property type="component" value="Unassembled WGS sequence"/>
</dbReference>
<dbReference type="GO" id="GO:0051607">
    <property type="term" value="P:defense response to virus"/>
    <property type="evidence" value="ECO:0007669"/>
    <property type="project" value="UniProtKB-UniRule"/>
</dbReference>
<keyword evidence="3 9" id="KW-0540">Nuclease</keyword>
<dbReference type="AlphaFoldDB" id="A0A850RL14"/>
<feature type="binding site" evidence="9">
    <location>
        <position position="13"/>
    </location>
    <ligand>
        <name>Mg(2+)</name>
        <dbReference type="ChEBI" id="CHEBI:18420"/>
        <note>catalytic</note>
    </ligand>
</feature>
<dbReference type="GO" id="GO:0043571">
    <property type="term" value="P:maintenance of CRISPR repeat elements"/>
    <property type="evidence" value="ECO:0007669"/>
    <property type="project" value="UniProtKB-UniRule"/>
</dbReference>
<dbReference type="RefSeq" id="WP_176978261.1">
    <property type="nucleotide sequence ID" value="NZ_JABZEO010000026.1"/>
</dbReference>
<organism evidence="10 11">
    <name type="scientific">Allochromatium humboldtianum</name>
    <dbReference type="NCBI Taxonomy" id="504901"/>
    <lineage>
        <taxon>Bacteria</taxon>
        <taxon>Pseudomonadati</taxon>
        <taxon>Pseudomonadota</taxon>
        <taxon>Gammaproteobacteria</taxon>
        <taxon>Chromatiales</taxon>
        <taxon>Chromatiaceae</taxon>
        <taxon>Allochromatium</taxon>
    </lineage>
</organism>
<name>A0A850RL14_9GAMM</name>
<protein>
    <recommendedName>
        <fullName evidence="9">CRISPR-associated endoribonuclease Cas2</fullName>
        <ecNumber evidence="9">3.1.-.-</ecNumber>
    </recommendedName>
</protein>
<dbReference type="GO" id="GO:0016787">
    <property type="term" value="F:hydrolase activity"/>
    <property type="evidence" value="ECO:0007669"/>
    <property type="project" value="UniProtKB-KW"/>
</dbReference>
<evidence type="ECO:0000256" key="8">
    <source>
        <dbReference type="ARBA" id="ARBA00023118"/>
    </source>
</evidence>
<sequence>MKTTETLVWIIYDIVLDKPRTKVAKCCKEAGLYRVQKSVFLGTIARNRLDELQLEIEALTDPDDDSVYIFPMCDEDFRKVRLLGQAFDKKLVTDEVRALFV</sequence>